<evidence type="ECO:0000256" key="2">
    <source>
        <dbReference type="ARBA" id="ARBA00022574"/>
    </source>
</evidence>
<accession>A0A8J2Q1R6</accession>
<evidence type="ECO:0000256" key="1">
    <source>
        <dbReference type="ARBA" id="ARBA00021207"/>
    </source>
</evidence>
<feature type="compositionally biased region" description="Low complexity" evidence="5">
    <location>
        <begin position="71"/>
        <end position="84"/>
    </location>
</feature>
<comment type="caution">
    <text evidence="6">The sequence shown here is derived from an EMBL/GenBank/DDBJ whole genome shotgun (WGS) entry which is preliminary data.</text>
</comment>
<feature type="compositionally biased region" description="Basic and acidic residues" evidence="5">
    <location>
        <begin position="258"/>
        <end position="269"/>
    </location>
</feature>
<feature type="repeat" description="WD" evidence="4">
    <location>
        <begin position="769"/>
        <end position="803"/>
    </location>
</feature>
<feature type="compositionally biased region" description="Low complexity" evidence="5">
    <location>
        <begin position="402"/>
        <end position="411"/>
    </location>
</feature>
<feature type="compositionally biased region" description="Polar residues" evidence="5">
    <location>
        <begin position="173"/>
        <end position="195"/>
    </location>
</feature>
<feature type="region of interest" description="Disordered" evidence="5">
    <location>
        <begin position="173"/>
        <end position="203"/>
    </location>
</feature>
<keyword evidence="3" id="KW-0677">Repeat</keyword>
<feature type="region of interest" description="Disordered" evidence="5">
    <location>
        <begin position="305"/>
        <end position="330"/>
    </location>
</feature>
<dbReference type="PANTHER" id="PTHR14221:SF0">
    <property type="entry name" value="WD REPEAT-CONTAINING PROTEIN 44"/>
    <property type="match status" value="1"/>
</dbReference>
<organism evidence="6 7">
    <name type="scientific">Cercopithifilaria johnstoni</name>
    <dbReference type="NCBI Taxonomy" id="2874296"/>
    <lineage>
        <taxon>Eukaryota</taxon>
        <taxon>Metazoa</taxon>
        <taxon>Ecdysozoa</taxon>
        <taxon>Nematoda</taxon>
        <taxon>Chromadorea</taxon>
        <taxon>Rhabditida</taxon>
        <taxon>Spirurina</taxon>
        <taxon>Spiruromorpha</taxon>
        <taxon>Filarioidea</taxon>
        <taxon>Onchocercidae</taxon>
        <taxon>Cercopithifilaria</taxon>
    </lineage>
</organism>
<feature type="region of interest" description="Disordered" evidence="5">
    <location>
        <begin position="1"/>
        <end position="84"/>
    </location>
</feature>
<dbReference type="PROSITE" id="PS50082">
    <property type="entry name" value="WD_REPEATS_2"/>
    <property type="match status" value="3"/>
</dbReference>
<dbReference type="OrthoDB" id="1932312at2759"/>
<evidence type="ECO:0000256" key="3">
    <source>
        <dbReference type="ARBA" id="ARBA00022737"/>
    </source>
</evidence>
<name>A0A8J2Q1R6_9BILA</name>
<reference evidence="6" key="1">
    <citation type="submission" date="2021-09" db="EMBL/GenBank/DDBJ databases">
        <authorList>
            <consortium name="Pathogen Informatics"/>
        </authorList>
    </citation>
    <scope>NUCLEOTIDE SEQUENCE</scope>
</reference>
<evidence type="ECO:0000313" key="6">
    <source>
        <dbReference type="EMBL" id="CAG9536757.1"/>
    </source>
</evidence>
<evidence type="ECO:0000256" key="5">
    <source>
        <dbReference type="SAM" id="MobiDB-lite"/>
    </source>
</evidence>
<gene>
    <name evidence="6" type="ORF">CJOHNSTONI_LOCUS6644</name>
</gene>
<evidence type="ECO:0000256" key="4">
    <source>
        <dbReference type="PROSITE-ProRule" id="PRU00221"/>
    </source>
</evidence>
<dbReference type="EMBL" id="CAKAEH010001482">
    <property type="protein sequence ID" value="CAG9536757.1"/>
    <property type="molecule type" value="Genomic_DNA"/>
</dbReference>
<dbReference type="Pfam" id="PF00400">
    <property type="entry name" value="WD40"/>
    <property type="match status" value="4"/>
</dbReference>
<feature type="region of interest" description="Disordered" evidence="5">
    <location>
        <begin position="249"/>
        <end position="282"/>
    </location>
</feature>
<evidence type="ECO:0000313" key="7">
    <source>
        <dbReference type="Proteomes" id="UP000746747"/>
    </source>
</evidence>
<dbReference type="InterPro" id="IPR015943">
    <property type="entry name" value="WD40/YVTN_repeat-like_dom_sf"/>
</dbReference>
<dbReference type="AlphaFoldDB" id="A0A8J2Q1R6"/>
<proteinExistence type="predicted"/>
<feature type="repeat" description="WD" evidence="4">
    <location>
        <begin position="618"/>
        <end position="649"/>
    </location>
</feature>
<dbReference type="SUPFAM" id="SSF50978">
    <property type="entry name" value="WD40 repeat-like"/>
    <property type="match status" value="1"/>
</dbReference>
<dbReference type="InterPro" id="IPR040324">
    <property type="entry name" value="WDR44/Dgr2"/>
</dbReference>
<dbReference type="InterPro" id="IPR001680">
    <property type="entry name" value="WD40_rpt"/>
</dbReference>
<feature type="region of interest" description="Disordered" evidence="5">
    <location>
        <begin position="511"/>
        <end position="530"/>
    </location>
</feature>
<feature type="repeat" description="WD" evidence="4">
    <location>
        <begin position="729"/>
        <end position="762"/>
    </location>
</feature>
<keyword evidence="7" id="KW-1185">Reference proteome</keyword>
<feature type="region of interest" description="Disordered" evidence="5">
    <location>
        <begin position="391"/>
        <end position="414"/>
    </location>
</feature>
<dbReference type="InterPro" id="IPR036322">
    <property type="entry name" value="WD40_repeat_dom_sf"/>
</dbReference>
<dbReference type="SMART" id="SM00320">
    <property type="entry name" value="WD40"/>
    <property type="match status" value="7"/>
</dbReference>
<keyword evidence="2 4" id="KW-0853">WD repeat</keyword>
<dbReference type="Proteomes" id="UP000746747">
    <property type="component" value="Unassembled WGS sequence"/>
</dbReference>
<dbReference type="PANTHER" id="PTHR14221">
    <property type="entry name" value="WD REPEAT DOMAIN 44"/>
    <property type="match status" value="1"/>
</dbReference>
<protein>
    <recommendedName>
        <fullName evidence="1">WD repeat-containing protein 44</fullName>
    </recommendedName>
</protein>
<sequence>MSFVEAEGNAASSATNSEEYEDAQDELRPLPERSMLIIGIGRSSNHPSRRDSLPNESEISDAAINKQPTLSSQSENISTSSISSSLKDGVAADRRYRLDALRNRMTSEFGSGHTLLNTSVGGYTDDDTGSASESASLASWGRNLLIQAPYAKMKLVYPADTISTKAFSSHHNLSSGTDSFSQNTNFGNDNGSKNVESIPPPHPPSSSFIKISYDNTAFGVILPPPHSVPPPLPPRKPCGRLPNALSPQQVDSLIGKGPTKEVEEGKSDASHSSFHTIKQEKPSKKDAVSLVDGFARLRGHAKTNSLDRGLSLAKSMKSGPFPPRSDKSNSLKREYFADSPCSSPYLSFDGEEDLRNSDAQGVIHQITSSIFNEPLKEELLALESPARGIPTGRLSSVGEEFSTNSSISTSSPKRSILNDSRVADDASQDKLYKLPISLSKSVSHSKLVDALICLYLMLDSDPSSKDFAVGNHSETASEQVSMRNDCTAQNAETEYSDPITRDVERRMSMKGHQQISGESENGPSSHIAASSSGFGRATGFVKGYGAYASEFFRGAFLRAKSVVSSGATSKFSKEDDESCNESDHEDSAIAEGTPIVRPRNSKKGPFDFDGTRCYQELNNEHTGAIWCMKFSLCGRLLATAGQDSIIRVWVLRNHLSYFNALRDRYNSHSKKISMSMGENVLQSAMKDIENDLRSSSTTLGESAESSASHDDENNSLTTALMASKPLCTYRSHTADVLDLSWSRNYFILSSGMDRTVKLWHLSRPECLCCFQHMDFVTCIAFMPKDDRYFLSGSLDGKLRLWHIPDKKVALWNEVEQVKFITAIAFAKNGKFAVVGTYDGRCFFYTTDQLKYHTVIDVRSSRGKNARGHKVTGLAVHGDKLLVTSNDSRIRMYDLRDMALTCKFKGAQNERSQIRASLSPDGKHIVCGSEDRFIYIWTTADLPSSLAVRKDRNDSWQRLRGHSACVTVAIFAPRPQLFLNLLEQRRSGDERSEQLKPSKNISDRQIHGDVIISADLNGSIRIFVNRTRIKAGSSNFFPTD</sequence>
<dbReference type="PROSITE" id="PS50294">
    <property type="entry name" value="WD_REPEATS_REGION"/>
    <property type="match status" value="3"/>
</dbReference>
<feature type="region of interest" description="Disordered" evidence="5">
    <location>
        <begin position="570"/>
        <end position="603"/>
    </location>
</feature>
<dbReference type="Gene3D" id="2.130.10.10">
    <property type="entry name" value="YVTN repeat-like/Quinoprotein amine dehydrogenase"/>
    <property type="match status" value="1"/>
</dbReference>